<evidence type="ECO:0000256" key="1">
    <source>
        <dbReference type="ARBA" id="ARBA00004123"/>
    </source>
</evidence>
<dbReference type="OrthoDB" id="10265668at2759"/>
<dbReference type="FunFam" id="1.25.40.10:FF:000064">
    <property type="entry name" value="Putative pre-mrna-processing factor 39"/>
    <property type="match status" value="1"/>
</dbReference>
<dbReference type="EMBL" id="RXIC02000024">
    <property type="protein sequence ID" value="KAB1208777.1"/>
    <property type="molecule type" value="Genomic_DNA"/>
</dbReference>
<dbReference type="GO" id="GO:0000395">
    <property type="term" value="P:mRNA 5'-splice site recognition"/>
    <property type="evidence" value="ECO:0007669"/>
    <property type="project" value="TreeGrafter"/>
</dbReference>
<protein>
    <submittedName>
        <fullName evidence="8">Pre-mRNA-processing factor 39</fullName>
    </submittedName>
</protein>
<organism evidence="8 9">
    <name type="scientific">Morella rubra</name>
    <name type="common">Chinese bayberry</name>
    <dbReference type="NCBI Taxonomy" id="262757"/>
    <lineage>
        <taxon>Eukaryota</taxon>
        <taxon>Viridiplantae</taxon>
        <taxon>Streptophyta</taxon>
        <taxon>Embryophyta</taxon>
        <taxon>Tracheophyta</taxon>
        <taxon>Spermatophyta</taxon>
        <taxon>Magnoliopsida</taxon>
        <taxon>eudicotyledons</taxon>
        <taxon>Gunneridae</taxon>
        <taxon>Pentapetalae</taxon>
        <taxon>rosids</taxon>
        <taxon>fabids</taxon>
        <taxon>Fagales</taxon>
        <taxon>Myricaceae</taxon>
        <taxon>Morella</taxon>
    </lineage>
</organism>
<evidence type="ECO:0000256" key="2">
    <source>
        <dbReference type="ARBA" id="ARBA00022664"/>
    </source>
</evidence>
<comment type="caution">
    <text evidence="8">The sequence shown here is derived from an EMBL/GenBank/DDBJ whole genome shotgun (WGS) entry which is preliminary data.</text>
</comment>
<dbReference type="Gene3D" id="1.25.40.10">
    <property type="entry name" value="Tetratricopeptide repeat domain"/>
    <property type="match status" value="2"/>
</dbReference>
<evidence type="ECO:0000313" key="9">
    <source>
        <dbReference type="Proteomes" id="UP000516437"/>
    </source>
</evidence>
<dbReference type="PANTHER" id="PTHR17204">
    <property type="entry name" value="PRE-MRNA PROCESSING PROTEIN PRP39-RELATED"/>
    <property type="match status" value="1"/>
</dbReference>
<dbReference type="AlphaFoldDB" id="A0A6A1VAF0"/>
<evidence type="ECO:0000313" key="8">
    <source>
        <dbReference type="EMBL" id="KAB1208777.1"/>
    </source>
</evidence>
<evidence type="ECO:0000256" key="3">
    <source>
        <dbReference type="ARBA" id="ARBA00022737"/>
    </source>
</evidence>
<gene>
    <name evidence="8" type="ORF">CJ030_MR6G006795</name>
</gene>
<dbReference type="Pfam" id="PF23240">
    <property type="entry name" value="HAT_PRP39_N"/>
    <property type="match status" value="1"/>
</dbReference>
<dbReference type="GO" id="GO:0030627">
    <property type="term" value="F:pre-mRNA 5'-splice site binding"/>
    <property type="evidence" value="ECO:0007669"/>
    <property type="project" value="TreeGrafter"/>
</dbReference>
<dbReference type="InterPro" id="IPR059164">
    <property type="entry name" value="HAT_PRP39_C"/>
</dbReference>
<keyword evidence="4" id="KW-0508">mRNA splicing</keyword>
<dbReference type="GO" id="GO:0071004">
    <property type="term" value="C:U2-type prespliceosome"/>
    <property type="evidence" value="ECO:0007669"/>
    <property type="project" value="TreeGrafter"/>
</dbReference>
<dbReference type="GO" id="GO:0005685">
    <property type="term" value="C:U1 snRNP"/>
    <property type="evidence" value="ECO:0007669"/>
    <property type="project" value="TreeGrafter"/>
</dbReference>
<evidence type="ECO:0000256" key="7">
    <source>
        <dbReference type="SAM" id="MobiDB-lite"/>
    </source>
</evidence>
<accession>A0A6A1VAF0</accession>
<evidence type="ECO:0000256" key="4">
    <source>
        <dbReference type="ARBA" id="ARBA00023187"/>
    </source>
</evidence>
<dbReference type="SUPFAM" id="SSF48452">
    <property type="entry name" value="TPR-like"/>
    <property type="match status" value="1"/>
</dbReference>
<feature type="region of interest" description="Disordered" evidence="7">
    <location>
        <begin position="29"/>
        <end position="50"/>
    </location>
</feature>
<dbReference type="InterPro" id="IPR011990">
    <property type="entry name" value="TPR-like_helical_dom_sf"/>
</dbReference>
<dbReference type="SMART" id="SM00386">
    <property type="entry name" value="HAT"/>
    <property type="match status" value="6"/>
</dbReference>
<comment type="similarity">
    <text evidence="6">Belongs to the PRP39 family.</text>
</comment>
<keyword evidence="5" id="KW-0539">Nucleus</keyword>
<sequence length="835" mass="92996">MGDSETVASETSSEMGYTSARYSATGYADARSNSVPDAGAFPSEPTGDFAAPAVADAKSTVPGGSDLGEGSIYGTEHNSVLQEAHVSSEIESKPAVGVSNTSDKVTYMENVATELPQAAGDISYVNGGVNEVGNQALENGSASDNVGRGADEQQFDGFVPAMSAEEDRLWNIVRANSLDFNAWTSLIEETEKVAQENILKIRKVYDAFLSEFPLCYGYWKKYADHEAHLGSVDKVVEVYERAVQGVTYSVDIWLHYCIFAISTYGDPDTVRRLFERGLAYVGTDYLSFTLWDKYIEYEYMQQEWGRLAMIYTRILEYPNQQLDRYFNSFKELAGSRPLSELRTAEEAAAALSETSIQTNEGEFRPDATEQSKPVSAGLTEAEELQKYIAIREEMYKKAKEFDSKIIGFETAIRRPYFHVRPLNVAELENWHSYLDFMEREGDYNKVVKLYERCLIACANYPEYWIRYVLCMEASGCLDLANNALARATQVFVKRQPEIHLFAARFKEQNGDIPGSRAAYQLVHSEISPGLIEAIIKHANMEHRLGNMEEAYSLYEQAIAIEKGKEHSQALPMLYAQYSRFVHMVSGNADKAREILVQALEHVQLSKPLLEALIHFEAIQSLPKRIDYLDSLVVKFIVPDSETPNVASPADREELSCIFLEFLNVFGDLQSIKKAEDRHAKIFLPHRSTSELKKRHAEDFLASDKAKMAKSYSAPSPAQSLMGAYPSAQNQWTAGYGVQPQAWPPVTPAQGQQWVPGYTQQQSAYSAAYSGYGGSYTNPQVPTSAPQSATYGAYPATYPAQQAFPPQSYAQPTATVSLTPAQQPTSVPQAYYGSYY</sequence>
<dbReference type="FunFam" id="1.25.40.10:FF:000159">
    <property type="entry name" value="Tetratricopeptide repeat (TPR)-like superfamily protein"/>
    <property type="match status" value="1"/>
</dbReference>
<dbReference type="GO" id="GO:0000243">
    <property type="term" value="C:commitment complex"/>
    <property type="evidence" value="ECO:0007669"/>
    <property type="project" value="TreeGrafter"/>
</dbReference>
<dbReference type="Proteomes" id="UP000516437">
    <property type="component" value="Chromosome 6"/>
</dbReference>
<dbReference type="Pfam" id="PF23241">
    <property type="entry name" value="HAT_PRP39_C"/>
    <property type="match status" value="1"/>
</dbReference>
<evidence type="ECO:0000256" key="6">
    <source>
        <dbReference type="ARBA" id="ARBA00038019"/>
    </source>
</evidence>
<keyword evidence="2" id="KW-0507">mRNA processing</keyword>
<proteinExistence type="inferred from homology"/>
<comment type="subcellular location">
    <subcellularLocation>
        <location evidence="1">Nucleus</location>
    </subcellularLocation>
</comment>
<evidence type="ECO:0000256" key="5">
    <source>
        <dbReference type="ARBA" id="ARBA00023242"/>
    </source>
</evidence>
<dbReference type="PANTHER" id="PTHR17204:SF5">
    <property type="entry name" value="PRE-MRNA-PROCESSING FACTOR 39"/>
    <property type="match status" value="1"/>
</dbReference>
<name>A0A6A1VAF0_9ROSI</name>
<keyword evidence="3" id="KW-0677">Repeat</keyword>
<keyword evidence="9" id="KW-1185">Reference proteome</keyword>
<dbReference type="InterPro" id="IPR003107">
    <property type="entry name" value="HAT"/>
</dbReference>
<reference evidence="8 9" key="1">
    <citation type="journal article" date="2019" name="Plant Biotechnol. J.">
        <title>The red bayberry genome and genetic basis of sex determination.</title>
        <authorList>
            <person name="Jia H.M."/>
            <person name="Jia H.J."/>
            <person name="Cai Q.L."/>
            <person name="Wang Y."/>
            <person name="Zhao H.B."/>
            <person name="Yang W.F."/>
            <person name="Wang G.Y."/>
            <person name="Li Y.H."/>
            <person name="Zhan D.L."/>
            <person name="Shen Y.T."/>
            <person name="Niu Q.F."/>
            <person name="Chang L."/>
            <person name="Qiu J."/>
            <person name="Zhao L."/>
            <person name="Xie H.B."/>
            <person name="Fu W.Y."/>
            <person name="Jin J."/>
            <person name="Li X.W."/>
            <person name="Jiao Y."/>
            <person name="Zhou C.C."/>
            <person name="Tu T."/>
            <person name="Chai C.Y."/>
            <person name="Gao J.L."/>
            <person name="Fan L.J."/>
            <person name="van de Weg E."/>
            <person name="Wang J.Y."/>
            <person name="Gao Z.S."/>
        </authorList>
    </citation>
    <scope>NUCLEOTIDE SEQUENCE [LARGE SCALE GENOMIC DNA]</scope>
    <source>
        <tissue evidence="8">Leaves</tissue>
    </source>
</reference>